<dbReference type="SUPFAM" id="SSF74788">
    <property type="entry name" value="Cullin repeat-like"/>
    <property type="match status" value="1"/>
</dbReference>
<dbReference type="InterPro" id="IPR004140">
    <property type="entry name" value="Exo70"/>
</dbReference>
<dbReference type="Gene3D" id="1.20.1280.170">
    <property type="entry name" value="Exocyst complex component Exo70"/>
    <property type="match status" value="1"/>
</dbReference>
<reference evidence="1" key="1">
    <citation type="submission" date="2017-07" db="EMBL/GenBank/DDBJ databases">
        <title>Taro Niue Genome Assembly and Annotation.</title>
        <authorList>
            <person name="Atibalentja N."/>
            <person name="Keating K."/>
            <person name="Fields C.J."/>
        </authorList>
    </citation>
    <scope>NUCLEOTIDE SEQUENCE</scope>
    <source>
        <strain evidence="1">Niue_2</strain>
        <tissue evidence="1">Leaf</tissue>
    </source>
</reference>
<sequence>MGVARGGRGRGREGAMGLPQAIETLTLRASVLRESLQKSQTNTDEMVSILGSFDHRLSALEADMRPTQVRTHAIRRAHENIDKTIKSAAVILAQFDLSREENEDFPLNMQAEAKILRGPHEDLESYLEAVDQLRSNVRFFSSNQSFKSGVGVLNHANTLLAKAILKLEEEFKQLLSTYRFDNAHTPRK</sequence>
<dbReference type="GO" id="GO:0006887">
    <property type="term" value="P:exocytosis"/>
    <property type="evidence" value="ECO:0007669"/>
    <property type="project" value="InterPro"/>
</dbReference>
<name>A0A843TY04_COLES</name>
<accession>A0A843TY04</accession>
<dbReference type="Pfam" id="PF20669">
    <property type="entry name" value="Exo70_N"/>
    <property type="match status" value="1"/>
</dbReference>
<comment type="caution">
    <text evidence="1">The sequence shown here is derived from an EMBL/GenBank/DDBJ whole genome shotgun (WGS) entry which is preliminary data.</text>
</comment>
<organism evidence="1 2">
    <name type="scientific">Colocasia esculenta</name>
    <name type="common">Wild taro</name>
    <name type="synonym">Arum esculentum</name>
    <dbReference type="NCBI Taxonomy" id="4460"/>
    <lineage>
        <taxon>Eukaryota</taxon>
        <taxon>Viridiplantae</taxon>
        <taxon>Streptophyta</taxon>
        <taxon>Embryophyta</taxon>
        <taxon>Tracheophyta</taxon>
        <taxon>Spermatophyta</taxon>
        <taxon>Magnoliopsida</taxon>
        <taxon>Liliopsida</taxon>
        <taxon>Araceae</taxon>
        <taxon>Aroideae</taxon>
        <taxon>Colocasieae</taxon>
        <taxon>Colocasia</taxon>
    </lineage>
</organism>
<keyword evidence="2" id="KW-1185">Reference proteome</keyword>
<dbReference type="GO" id="GO:0000145">
    <property type="term" value="C:exocyst"/>
    <property type="evidence" value="ECO:0007669"/>
    <property type="project" value="InterPro"/>
</dbReference>
<dbReference type="OrthoDB" id="1922221at2759"/>
<dbReference type="PANTHER" id="PTHR12542:SF41">
    <property type="entry name" value="EXOCYST COMPLEX COMPONENT 7"/>
    <property type="match status" value="1"/>
</dbReference>
<dbReference type="AlphaFoldDB" id="A0A843TY04"/>
<evidence type="ECO:0000313" key="2">
    <source>
        <dbReference type="Proteomes" id="UP000652761"/>
    </source>
</evidence>
<dbReference type="EMBL" id="NMUH01000360">
    <property type="protein sequence ID" value="MQL77682.1"/>
    <property type="molecule type" value="Genomic_DNA"/>
</dbReference>
<gene>
    <name evidence="1" type="ORF">Taro_010068</name>
</gene>
<dbReference type="PANTHER" id="PTHR12542">
    <property type="entry name" value="EXOCYST COMPLEX PROTEIN EXO70"/>
    <property type="match status" value="1"/>
</dbReference>
<dbReference type="InterPro" id="IPR016159">
    <property type="entry name" value="Cullin_repeat-like_dom_sf"/>
</dbReference>
<protein>
    <submittedName>
        <fullName evidence="1">Uncharacterized protein</fullName>
    </submittedName>
</protein>
<evidence type="ECO:0000313" key="1">
    <source>
        <dbReference type="EMBL" id="MQL77682.1"/>
    </source>
</evidence>
<proteinExistence type="predicted"/>
<dbReference type="Proteomes" id="UP000652761">
    <property type="component" value="Unassembled WGS sequence"/>
</dbReference>